<proteinExistence type="predicted"/>
<keyword evidence="3" id="KW-1185">Reference proteome</keyword>
<organism evidence="2 3">
    <name type="scientific">Nocardioides vastitatis</name>
    <dbReference type="NCBI Taxonomy" id="2568655"/>
    <lineage>
        <taxon>Bacteria</taxon>
        <taxon>Bacillati</taxon>
        <taxon>Actinomycetota</taxon>
        <taxon>Actinomycetes</taxon>
        <taxon>Propionibacteriales</taxon>
        <taxon>Nocardioidaceae</taxon>
        <taxon>Nocardioides</taxon>
    </lineage>
</organism>
<feature type="region of interest" description="Disordered" evidence="1">
    <location>
        <begin position="89"/>
        <end position="108"/>
    </location>
</feature>
<sequence>MTCSYAAEGPSFRCRLQKGHWIEERGDFGDGELAIAEVMGHASDADTDVDIGHRHLPRRMTDENATSFKCPRRPGPGAARIPDGVRHALGIEPSKPRETEELQALDNM</sequence>
<reference evidence="3" key="1">
    <citation type="journal article" date="2019" name="Int. J. Syst. Evol. Microbiol.">
        <title>The Global Catalogue of Microorganisms (GCM) 10K type strain sequencing project: providing services to taxonomists for standard genome sequencing and annotation.</title>
        <authorList>
            <consortium name="The Broad Institute Genomics Platform"/>
            <consortium name="The Broad Institute Genome Sequencing Center for Infectious Disease"/>
            <person name="Wu L."/>
            <person name="Ma J."/>
        </authorList>
    </citation>
    <scope>NUCLEOTIDE SEQUENCE [LARGE SCALE GENOMIC DNA]</scope>
    <source>
        <strain evidence="3">YIM 94188</strain>
    </source>
</reference>
<accession>A0ABW0ZMR9</accession>
<evidence type="ECO:0000313" key="3">
    <source>
        <dbReference type="Proteomes" id="UP001596072"/>
    </source>
</evidence>
<gene>
    <name evidence="2" type="ORF">ACFPQB_18365</name>
</gene>
<dbReference type="EMBL" id="JBHSNS010000011">
    <property type="protein sequence ID" value="MFC5730891.1"/>
    <property type="molecule type" value="Genomic_DNA"/>
</dbReference>
<comment type="caution">
    <text evidence="2">The sequence shown here is derived from an EMBL/GenBank/DDBJ whole genome shotgun (WGS) entry which is preliminary data.</text>
</comment>
<feature type="region of interest" description="Disordered" evidence="1">
    <location>
        <begin position="56"/>
        <end position="83"/>
    </location>
</feature>
<name>A0ABW0ZMR9_9ACTN</name>
<dbReference type="RefSeq" id="WP_168798198.1">
    <property type="nucleotide sequence ID" value="NZ_JBHSNS010000011.1"/>
</dbReference>
<evidence type="ECO:0000313" key="2">
    <source>
        <dbReference type="EMBL" id="MFC5730891.1"/>
    </source>
</evidence>
<evidence type="ECO:0008006" key="4">
    <source>
        <dbReference type="Google" id="ProtNLM"/>
    </source>
</evidence>
<evidence type="ECO:0000256" key="1">
    <source>
        <dbReference type="SAM" id="MobiDB-lite"/>
    </source>
</evidence>
<protein>
    <recommendedName>
        <fullName evidence="4">Integrase</fullName>
    </recommendedName>
</protein>
<dbReference type="Proteomes" id="UP001596072">
    <property type="component" value="Unassembled WGS sequence"/>
</dbReference>